<feature type="region of interest" description="Disordered" evidence="1">
    <location>
        <begin position="52"/>
        <end position="73"/>
    </location>
</feature>
<name>A0AAC8YCS8_9ACTN</name>
<proteinExistence type="predicted"/>
<protein>
    <recommendedName>
        <fullName evidence="4">DUF2188 domain-containing protein</fullName>
    </recommendedName>
</protein>
<dbReference type="EMBL" id="CP014352">
    <property type="protein sequence ID" value="AMS04145.1"/>
    <property type="molecule type" value="Genomic_DNA"/>
</dbReference>
<reference evidence="2 3" key="1">
    <citation type="submission" date="2016-02" db="EMBL/GenBank/DDBJ databases">
        <title>Complete Genome Sequence of Propionibacterium acidipropionici ATCC 55737.</title>
        <authorList>
            <person name="Luna Flores C.H."/>
            <person name="Nielsen L.K."/>
            <person name="Marcellin E."/>
        </authorList>
    </citation>
    <scope>NUCLEOTIDE SEQUENCE [LARGE SCALE GENOMIC DNA]</scope>
    <source>
        <strain evidence="2 3">ATCC 55737</strain>
    </source>
</reference>
<dbReference type="RefSeq" id="WP_062818738.1">
    <property type="nucleotide sequence ID" value="NZ_CP014352.1"/>
</dbReference>
<dbReference type="Pfam" id="PF09954">
    <property type="entry name" value="DUF2188"/>
    <property type="match status" value="1"/>
</dbReference>
<evidence type="ECO:0000313" key="2">
    <source>
        <dbReference type="EMBL" id="AMS04145.1"/>
    </source>
</evidence>
<gene>
    <name evidence="2" type="ORF">AXH35_00245</name>
</gene>
<dbReference type="Proteomes" id="UP000075221">
    <property type="component" value="Chromosome"/>
</dbReference>
<dbReference type="AlphaFoldDB" id="A0AAC8YCS8"/>
<dbReference type="InterPro" id="IPR018691">
    <property type="entry name" value="DUF2188"/>
</dbReference>
<evidence type="ECO:0008006" key="4">
    <source>
        <dbReference type="Google" id="ProtNLM"/>
    </source>
</evidence>
<evidence type="ECO:0000256" key="1">
    <source>
        <dbReference type="SAM" id="MobiDB-lite"/>
    </source>
</evidence>
<evidence type="ECO:0000313" key="3">
    <source>
        <dbReference type="Proteomes" id="UP000075221"/>
    </source>
</evidence>
<sequence length="73" mass="8205">MAKNIETYYEDGQWKNRAQGNRRAAAVFETKAEAQEAGRDRAKRDGVEHIIKKKDGTIGGRNSYGHDPYPPKG</sequence>
<accession>A0AAC8YCS8</accession>
<organism evidence="2 3">
    <name type="scientific">Acidipropionibacterium acidipropionici</name>
    <dbReference type="NCBI Taxonomy" id="1748"/>
    <lineage>
        <taxon>Bacteria</taxon>
        <taxon>Bacillati</taxon>
        <taxon>Actinomycetota</taxon>
        <taxon>Actinomycetes</taxon>
        <taxon>Propionibacteriales</taxon>
        <taxon>Propionibacteriaceae</taxon>
        <taxon>Acidipropionibacterium</taxon>
    </lineage>
</organism>